<evidence type="ECO:0000313" key="14">
    <source>
        <dbReference type="EMBL" id="ODN75344.1"/>
    </source>
</evidence>
<dbReference type="PROSITE" id="PS50157">
    <property type="entry name" value="ZINC_FINGER_C2H2_2"/>
    <property type="match status" value="2"/>
</dbReference>
<dbReference type="GO" id="GO:0003723">
    <property type="term" value="F:RNA binding"/>
    <property type="evidence" value="ECO:0007669"/>
    <property type="project" value="UniProtKB-KW"/>
</dbReference>
<organism evidence="14 15">
    <name type="scientific">Cryptococcus amylolentus CBS 6039</name>
    <dbReference type="NCBI Taxonomy" id="1295533"/>
    <lineage>
        <taxon>Eukaryota</taxon>
        <taxon>Fungi</taxon>
        <taxon>Dikarya</taxon>
        <taxon>Basidiomycota</taxon>
        <taxon>Agaricomycotina</taxon>
        <taxon>Tremellomycetes</taxon>
        <taxon>Tremellales</taxon>
        <taxon>Cryptococcaceae</taxon>
        <taxon>Cryptococcus</taxon>
    </lineage>
</organism>
<comment type="caution">
    <text evidence="14">The sequence shown here is derived from an EMBL/GenBank/DDBJ whole genome shotgun (WGS) entry which is preliminary data.</text>
</comment>
<evidence type="ECO:0000256" key="9">
    <source>
        <dbReference type="ARBA" id="ARBA00024345"/>
    </source>
</evidence>
<dbReference type="InterPro" id="IPR012337">
    <property type="entry name" value="RNaseH-like_sf"/>
</dbReference>
<feature type="compositionally biased region" description="Polar residues" evidence="11">
    <location>
        <begin position="9"/>
        <end position="20"/>
    </location>
</feature>
<evidence type="ECO:0000256" key="1">
    <source>
        <dbReference type="ARBA" id="ARBA00004123"/>
    </source>
</evidence>
<dbReference type="PROSITE" id="PS00028">
    <property type="entry name" value="ZINC_FINGER_C2H2_1"/>
    <property type="match status" value="2"/>
</dbReference>
<dbReference type="OrthoDB" id="637503at2759"/>
<keyword evidence="4" id="KW-0862">Zinc</keyword>
<dbReference type="STRING" id="1295533.A0A1E3HG97"/>
<feature type="region of interest" description="Disordered" evidence="11">
    <location>
        <begin position="1"/>
        <end position="31"/>
    </location>
</feature>
<dbReference type="InterPro" id="IPR001584">
    <property type="entry name" value="Integrase_cat-core"/>
</dbReference>
<evidence type="ECO:0000259" key="13">
    <source>
        <dbReference type="PROSITE" id="PS50994"/>
    </source>
</evidence>
<evidence type="ECO:0000256" key="10">
    <source>
        <dbReference type="PROSITE-ProRule" id="PRU00042"/>
    </source>
</evidence>
<dbReference type="PANTHER" id="PTHR47427">
    <property type="entry name" value="PROTEIN STE12"/>
    <property type="match status" value="1"/>
</dbReference>
<dbReference type="SMART" id="SM00355">
    <property type="entry name" value="ZnF_C2H2"/>
    <property type="match status" value="2"/>
</dbReference>
<reference evidence="14 15" key="1">
    <citation type="submission" date="2016-06" db="EMBL/GenBank/DDBJ databases">
        <title>Evolution of pathogenesis and genome organization in the Tremellales.</title>
        <authorList>
            <person name="Cuomo C."/>
            <person name="Litvintseva A."/>
            <person name="Heitman J."/>
            <person name="Chen Y."/>
            <person name="Sun S."/>
            <person name="Springer D."/>
            <person name="Dromer F."/>
            <person name="Young S."/>
            <person name="Zeng Q."/>
            <person name="Chapman S."/>
            <person name="Gujja S."/>
            <person name="Saif S."/>
            <person name="Birren B."/>
        </authorList>
    </citation>
    <scope>NUCLEOTIDE SEQUENCE [LARGE SCALE GENOMIC DNA]</scope>
    <source>
        <strain evidence="14 15">CBS 6039</strain>
    </source>
</reference>
<accession>A0A1E3HG97</accession>
<dbReference type="Pfam" id="PF00665">
    <property type="entry name" value="rve"/>
    <property type="match status" value="1"/>
</dbReference>
<feature type="region of interest" description="Disordered" evidence="11">
    <location>
        <begin position="1269"/>
        <end position="1348"/>
    </location>
</feature>
<dbReference type="SMART" id="SM00424">
    <property type="entry name" value="STE"/>
    <property type="match status" value="1"/>
</dbReference>
<feature type="domain" description="Integrase catalytic" evidence="13">
    <location>
        <begin position="989"/>
        <end position="1153"/>
    </location>
</feature>
<dbReference type="InterPro" id="IPR003120">
    <property type="entry name" value="Ste12"/>
</dbReference>
<evidence type="ECO:0000256" key="6">
    <source>
        <dbReference type="ARBA" id="ARBA00023015"/>
    </source>
</evidence>
<dbReference type="EMBL" id="AWGJ01000010">
    <property type="protein sequence ID" value="ODN75344.1"/>
    <property type="molecule type" value="Genomic_DNA"/>
</dbReference>
<keyword evidence="6" id="KW-0805">Transcription regulation</keyword>
<protein>
    <submittedName>
        <fullName evidence="14">Uncharacterized protein</fullName>
    </submittedName>
</protein>
<evidence type="ECO:0000256" key="8">
    <source>
        <dbReference type="ARBA" id="ARBA00023242"/>
    </source>
</evidence>
<evidence type="ECO:0000259" key="12">
    <source>
        <dbReference type="PROSITE" id="PS50157"/>
    </source>
</evidence>
<dbReference type="Pfam" id="PF02200">
    <property type="entry name" value="STE"/>
    <property type="match status" value="1"/>
</dbReference>
<keyword evidence="5" id="KW-0694">RNA-binding</keyword>
<name>A0A1E3HG97_9TREE</name>
<dbReference type="GO" id="GO:0005634">
    <property type="term" value="C:nucleus"/>
    <property type="evidence" value="ECO:0007669"/>
    <property type="project" value="UniProtKB-SubCell"/>
</dbReference>
<comment type="similarity">
    <text evidence="9">Belongs to the STE12 transcription factor family.</text>
</comment>
<dbReference type="InterPro" id="IPR036397">
    <property type="entry name" value="RNaseH_sf"/>
</dbReference>
<dbReference type="Proteomes" id="UP000094065">
    <property type="component" value="Unassembled WGS sequence"/>
</dbReference>
<dbReference type="GO" id="GO:0008270">
    <property type="term" value="F:zinc ion binding"/>
    <property type="evidence" value="ECO:0007669"/>
    <property type="project" value="UniProtKB-KW"/>
</dbReference>
<dbReference type="InterPro" id="IPR052127">
    <property type="entry name" value="STE12_transcription_factor"/>
</dbReference>
<evidence type="ECO:0000256" key="3">
    <source>
        <dbReference type="ARBA" id="ARBA00022771"/>
    </source>
</evidence>
<evidence type="ECO:0000256" key="5">
    <source>
        <dbReference type="ARBA" id="ARBA00022884"/>
    </source>
</evidence>
<dbReference type="GeneID" id="30157829"/>
<dbReference type="PANTHER" id="PTHR47427:SF1">
    <property type="entry name" value="PROTEIN STE12"/>
    <property type="match status" value="1"/>
</dbReference>
<proteinExistence type="inferred from homology"/>
<dbReference type="Gene3D" id="3.30.160.60">
    <property type="entry name" value="Classic Zinc Finger"/>
    <property type="match status" value="2"/>
</dbReference>
<feature type="compositionally biased region" description="Low complexity" evidence="11">
    <location>
        <begin position="1316"/>
        <end position="1333"/>
    </location>
</feature>
<evidence type="ECO:0000256" key="11">
    <source>
        <dbReference type="SAM" id="MobiDB-lite"/>
    </source>
</evidence>
<evidence type="ECO:0000256" key="4">
    <source>
        <dbReference type="ARBA" id="ARBA00022833"/>
    </source>
</evidence>
<evidence type="ECO:0000256" key="7">
    <source>
        <dbReference type="ARBA" id="ARBA00023163"/>
    </source>
</evidence>
<dbReference type="InterPro" id="IPR036236">
    <property type="entry name" value="Znf_C2H2_sf"/>
</dbReference>
<dbReference type="InterPro" id="IPR057670">
    <property type="entry name" value="SH3_retrovirus"/>
</dbReference>
<dbReference type="GO" id="GO:0003700">
    <property type="term" value="F:DNA-binding transcription factor activity"/>
    <property type="evidence" value="ECO:0007669"/>
    <property type="project" value="InterPro"/>
</dbReference>
<dbReference type="SUPFAM" id="SSF53098">
    <property type="entry name" value="Ribonuclease H-like"/>
    <property type="match status" value="1"/>
</dbReference>
<dbReference type="InterPro" id="IPR013087">
    <property type="entry name" value="Znf_C2H2_type"/>
</dbReference>
<keyword evidence="7" id="KW-0804">Transcription</keyword>
<feature type="domain" description="C2H2-type" evidence="12">
    <location>
        <begin position="422"/>
        <end position="449"/>
    </location>
</feature>
<sequence length="1382" mass="150329">MPRAPGGRSASSKGQPSTGPAASHNKEGTSKTSVIGDEFCLLPIPRLHSPRPPNDTERARIQTMDRLQYFLTTAPTQWSGPQAQQRASMVQFPLPNGENVSCVLWNGLYHISGTDIVRALAFRFEAFSRPVRRTRKWEEGVFSDLRNLKAGVDATLEGPKSPLLDFLFRKGCIRTQKKQKVFYWFSVPHDRLFLDALERDLKREKAGQEPTSVVVGEPASSFRYDPHRSLYEQFSRYILERNPVYTKSRLVPTLQSATDALDTHAESRALDLCHFDVQHGAQVYSAPLGQESIIISPSRDTMNTSRRHGIGHVIPMEPNVSVNSNSRLLGQRTSPVQAYEAEPAPSHEALSARATHSPVGSRIFDPYHHEEHPPSDQIFPLQAPGPSSSFGHVCPYDTCRRPFKRSEHLRRHIGSHTDERPYSCLICRRTFSRNDNLLQHSKIHCRRQGSEMSLESVTAHTESVSEGYLRGTSLSVLDRARAVSQYTPCAVSVLLPVVSLKDTVSSVPLLTGASNYLPWAETLQFALSGVRGCLCLLDETPVSYLPSKSTPTPYTTSLPAAVWKHLDTALAHAIVRSLSPDLAALFQSIVLGHPCCAAGTLWLKLEADYGGRSSYDLWQAVQALTPQPQGSTPVTEFMTARKNKFKAIKAAGYTFDRWFLDTLVADLGPHLGPTVRSLDFSTLTYDSLYAAVRGVDDSHRLHAALPSSSMALAASVTPIVPSAAYPCDICQSPDHWSPTCPERKAPDALARKEASRRARAQRAKVPGQIVKVIEYSRLPALASIVRGLLSAPRPFDSALSMAPSSAPWIYDTGAGAHMTGDASWVQGVRSPASPMAVQAANQACLPVSGAGEGLFPQSSWRPGRYRQCPCGSWAWTLEDGTGVIGPPSNPELLRVQLVANSWDLEVTRSPAPALPALIASTGPPGRRPAAAPLAVWHRRLGHLAMAAVKSTHSRLSVGASLSPGPEPGLCEGCVMGKSSVSPFPSSQSRADTPLALVHTDICEMGVASAAGEKYLLVLADDHTRWTWGYVSKKKSDALACFQEWLPFVERQHAHRARVIRSDNGGEFISGAFEGFLSGLGVRHETTVPYSSQQNGIAERANRTIVERGISLLSAAHLPTTLRPAIMSTVVYLKNRSPSRSISTTPFQMLFGTPPNLSHLCVIGCVGWVHVHKKKRLHKLAPRAYRCVLLGYSTTQKTYRLWDPAKKEVVVARSVVFDEGVMGMAPGSADGLLDDLAPAPFRAPVSVGHGGEDAAVWDRGDDAVSIVDDSVVEDDDAPLPPIMDGFEDDAEDRSEAGSEAEAKAEEDEAAEEDEGGEAIAAGEDVDAVSVADARSVVEDDDASSDDLPYYPGYVYEPVVPAPPPSPPPRHLSFARVKIALLPF</sequence>
<dbReference type="GO" id="GO:0015074">
    <property type="term" value="P:DNA integration"/>
    <property type="evidence" value="ECO:0007669"/>
    <property type="project" value="InterPro"/>
</dbReference>
<dbReference type="PROSITE" id="PS50994">
    <property type="entry name" value="INTEGRASE"/>
    <property type="match status" value="1"/>
</dbReference>
<dbReference type="RefSeq" id="XP_018990994.1">
    <property type="nucleotide sequence ID" value="XM_019141019.1"/>
</dbReference>
<dbReference type="GO" id="GO:1990527">
    <property type="term" value="C:Tec1p-Ste12p-Dig1p complex"/>
    <property type="evidence" value="ECO:0007669"/>
    <property type="project" value="TreeGrafter"/>
</dbReference>
<dbReference type="SUPFAM" id="SSF57667">
    <property type="entry name" value="beta-beta-alpha zinc fingers"/>
    <property type="match status" value="1"/>
</dbReference>
<keyword evidence="3 10" id="KW-0863">Zinc-finger</keyword>
<feature type="compositionally biased region" description="Basic and acidic residues" evidence="11">
    <location>
        <begin position="1292"/>
        <end position="1302"/>
    </location>
</feature>
<dbReference type="Pfam" id="PF25597">
    <property type="entry name" value="SH3_retrovirus"/>
    <property type="match status" value="1"/>
</dbReference>
<keyword evidence="8" id="KW-0539">Nucleus</keyword>
<evidence type="ECO:0000313" key="15">
    <source>
        <dbReference type="Proteomes" id="UP000094065"/>
    </source>
</evidence>
<comment type="subcellular location">
    <subcellularLocation>
        <location evidence="1">Nucleus</location>
    </subcellularLocation>
</comment>
<dbReference type="Gene3D" id="3.30.420.10">
    <property type="entry name" value="Ribonuclease H-like superfamily/Ribonuclease H"/>
    <property type="match status" value="1"/>
</dbReference>
<dbReference type="FunFam" id="3.30.160.60:FF:002343">
    <property type="entry name" value="Zinc finger protein 33A"/>
    <property type="match status" value="1"/>
</dbReference>
<dbReference type="GO" id="GO:1990526">
    <property type="term" value="C:Ste12p-Dig1p-Dig2p complex"/>
    <property type="evidence" value="ECO:0007669"/>
    <property type="project" value="TreeGrafter"/>
</dbReference>
<gene>
    <name evidence="14" type="ORF">L202_06520</name>
</gene>
<feature type="domain" description="C2H2-type" evidence="12">
    <location>
        <begin position="392"/>
        <end position="421"/>
    </location>
</feature>
<keyword evidence="15" id="KW-1185">Reference proteome</keyword>
<evidence type="ECO:0000256" key="2">
    <source>
        <dbReference type="ARBA" id="ARBA00022723"/>
    </source>
</evidence>
<feature type="compositionally biased region" description="Acidic residues" evidence="11">
    <location>
        <begin position="1303"/>
        <end position="1315"/>
    </location>
</feature>
<keyword evidence="2" id="KW-0479">Metal-binding</keyword>